<feature type="coiled-coil region" evidence="4">
    <location>
        <begin position="94"/>
        <end position="139"/>
    </location>
</feature>
<dbReference type="GO" id="GO:0005524">
    <property type="term" value="F:ATP binding"/>
    <property type="evidence" value="ECO:0007669"/>
    <property type="project" value="UniProtKB-KW"/>
</dbReference>
<organism evidence="6 7">
    <name type="scientific">Peptostreptococcus russellii</name>
    <dbReference type="NCBI Taxonomy" id="215200"/>
    <lineage>
        <taxon>Bacteria</taxon>
        <taxon>Bacillati</taxon>
        <taxon>Bacillota</taxon>
        <taxon>Clostridia</taxon>
        <taxon>Peptostreptococcales</taxon>
        <taxon>Peptostreptococcaceae</taxon>
        <taxon>Peptostreptococcus</taxon>
    </lineage>
</organism>
<dbReference type="PROSITE" id="PS50893">
    <property type="entry name" value="ABC_TRANSPORTER_2"/>
    <property type="match status" value="2"/>
</dbReference>
<dbReference type="GO" id="GO:0016887">
    <property type="term" value="F:ATP hydrolysis activity"/>
    <property type="evidence" value="ECO:0007669"/>
    <property type="project" value="InterPro"/>
</dbReference>
<dbReference type="InterPro" id="IPR032524">
    <property type="entry name" value="ABC_tran_C"/>
</dbReference>
<dbReference type="SMART" id="SM00382">
    <property type="entry name" value="AAA"/>
    <property type="match status" value="2"/>
</dbReference>
<protein>
    <submittedName>
        <fullName evidence="6">Thiamine ABC transporter substrate-binding protein</fullName>
    </submittedName>
</protein>
<dbReference type="Proteomes" id="UP000241434">
    <property type="component" value="Unassembled WGS sequence"/>
</dbReference>
<dbReference type="SUPFAM" id="SSF52540">
    <property type="entry name" value="P-loop containing nucleoside triphosphate hydrolases"/>
    <property type="match status" value="2"/>
</dbReference>
<evidence type="ECO:0000256" key="2">
    <source>
        <dbReference type="ARBA" id="ARBA00022741"/>
    </source>
</evidence>
<dbReference type="InterPro" id="IPR017871">
    <property type="entry name" value="ABC_transporter-like_CS"/>
</dbReference>
<name>A0A2P7Q2P2_9FIRM</name>
<dbReference type="OrthoDB" id="9801441at2"/>
<evidence type="ECO:0000256" key="1">
    <source>
        <dbReference type="ARBA" id="ARBA00022737"/>
    </source>
</evidence>
<evidence type="ECO:0000313" key="7">
    <source>
        <dbReference type="Proteomes" id="UP000241434"/>
    </source>
</evidence>
<reference evidence="6" key="1">
    <citation type="thesis" date="2015" institute="Rutgers" country="The State University of New Jersey, 14 College Farm Rd., New Brunswick, NJ, USA">
        <title>Ammonia toxicity in bacteria and its implications for treatment of and resource recovery from highly nitrogenous organic wastes.</title>
        <authorList>
            <person name="Luther A.K."/>
        </authorList>
    </citation>
    <scope>NUCLEOTIDE SEQUENCE</scope>
    <source>
        <strain evidence="6">RT-10B</strain>
    </source>
</reference>
<evidence type="ECO:0000259" key="5">
    <source>
        <dbReference type="PROSITE" id="PS50893"/>
    </source>
</evidence>
<keyword evidence="7" id="KW-1185">Reference proteome</keyword>
<dbReference type="RefSeq" id="WP_106775857.1">
    <property type="nucleotide sequence ID" value="NZ_JYGE01000001.1"/>
</dbReference>
<keyword evidence="2" id="KW-0547">Nucleotide-binding</keyword>
<comment type="caution">
    <text evidence="6">The sequence shown here is derived from an EMBL/GenBank/DDBJ whole genome shotgun (WGS) entry which is preliminary data.</text>
</comment>
<dbReference type="InterPro" id="IPR032781">
    <property type="entry name" value="ABC_tran_Xtn"/>
</dbReference>
<evidence type="ECO:0000256" key="3">
    <source>
        <dbReference type="ARBA" id="ARBA00022840"/>
    </source>
</evidence>
<feature type="coiled-coil region" evidence="4">
    <location>
        <begin position="539"/>
        <end position="637"/>
    </location>
</feature>
<dbReference type="AlphaFoldDB" id="A0A2P7Q2P2"/>
<feature type="coiled-coil region" evidence="4">
    <location>
        <begin position="258"/>
        <end position="288"/>
    </location>
</feature>
<evidence type="ECO:0000256" key="4">
    <source>
        <dbReference type="SAM" id="Coils"/>
    </source>
</evidence>
<dbReference type="NCBIfam" id="NF000355">
    <property type="entry name" value="ribo_prot_ABC_F"/>
    <property type="match status" value="1"/>
</dbReference>
<dbReference type="InterPro" id="IPR027417">
    <property type="entry name" value="P-loop_NTPase"/>
</dbReference>
<dbReference type="EMBL" id="JYGE01000001">
    <property type="protein sequence ID" value="PSJ32220.1"/>
    <property type="molecule type" value="Genomic_DNA"/>
</dbReference>
<dbReference type="GO" id="GO:0003677">
    <property type="term" value="F:DNA binding"/>
    <property type="evidence" value="ECO:0007669"/>
    <property type="project" value="InterPro"/>
</dbReference>
<dbReference type="PROSITE" id="PS00211">
    <property type="entry name" value="ABC_TRANSPORTER_1"/>
    <property type="match status" value="2"/>
</dbReference>
<proteinExistence type="predicted"/>
<evidence type="ECO:0000313" key="6">
    <source>
        <dbReference type="EMBL" id="PSJ32220.1"/>
    </source>
</evidence>
<dbReference type="PANTHER" id="PTHR42855:SF2">
    <property type="entry name" value="DRUG RESISTANCE ABC TRANSPORTER,ATP-BINDING PROTEIN"/>
    <property type="match status" value="1"/>
</dbReference>
<dbReference type="Pfam" id="PF12848">
    <property type="entry name" value="ABC_tran_Xtn"/>
    <property type="match status" value="1"/>
</dbReference>
<accession>A0A2P7Q2P2</accession>
<dbReference type="Pfam" id="PF16326">
    <property type="entry name" value="ABC_tran_CTD"/>
    <property type="match status" value="1"/>
</dbReference>
<feature type="domain" description="ABC transporter" evidence="5">
    <location>
        <begin position="335"/>
        <end position="549"/>
    </location>
</feature>
<dbReference type="InterPro" id="IPR051309">
    <property type="entry name" value="ABCF_ATPase"/>
</dbReference>
<gene>
    <name evidence="6" type="ORF">UF10_00185</name>
</gene>
<dbReference type="InterPro" id="IPR003439">
    <property type="entry name" value="ABC_transporter-like_ATP-bd"/>
</dbReference>
<dbReference type="FunFam" id="3.40.50.300:FF:000309">
    <property type="entry name" value="ABC transporter ATP-binding protein"/>
    <property type="match status" value="1"/>
</dbReference>
<keyword evidence="4" id="KW-0175">Coiled coil</keyword>
<dbReference type="Pfam" id="PF00005">
    <property type="entry name" value="ABC_tran"/>
    <property type="match status" value="2"/>
</dbReference>
<feature type="domain" description="ABC transporter" evidence="5">
    <location>
        <begin position="4"/>
        <end position="265"/>
    </location>
</feature>
<keyword evidence="3" id="KW-0067">ATP-binding</keyword>
<dbReference type="PANTHER" id="PTHR42855">
    <property type="entry name" value="ABC TRANSPORTER ATP-BINDING SUBUNIT"/>
    <property type="match status" value="1"/>
</dbReference>
<dbReference type="Gene3D" id="3.40.50.300">
    <property type="entry name" value="P-loop containing nucleotide triphosphate hydrolases"/>
    <property type="match status" value="2"/>
</dbReference>
<sequence>MIMLSCNNVTKSFGVETILEDISFSISEGDKVGIVGVNGTGKTTLFKIITGIYGYDSGEIYTSKDCRMGYLEQNTNFHSDKTIYEEVLKVFSDLIASEIELRDMEHKIAELSKLEGSPTSELKKLMDDYGKKYERFEENHGYSYKSEVIGTLRGLGFSKDDLEKQIDVLSGGEKTRVLLAKLLLGKPSLLLLDEPTNHLDAEAVEWLEGFLRAYEGTVMIISHDRYFLDQSVNRIFEMSNKHLTAFNGNYTEYQKQAKIQKEIELKRYENQQHEIKKQEESIERLKSYGREKHIKRARSKEKMLNKVEKLEKPQEYRKKAKFKFHSAPQSGNDVLRVENLEKSFDERVLFKGVNFDIYRGEKVALIGPNGIGKSTLFKILMSEETQNDGNFKIGQNVIPAYFHQEQKTLNLKNTIIDEIWDSNPSLTQTEIRSLLGAFLFSDEDVFKEINLLSGGERARIAILKLILSKSNLLLLDEPTNHLDIDSKEVLEEALLEYDGTIFTISHDRYFLNTVIDKILLLSPEGVTEYLGNYDYYMEKKTQQKEMETLADDLDIEQKTKTQIKEEKKREKEQKQKENQVRNRVRKIEDEIELLEKEIEGLEYMLCQEEIYSSPEKSKEVNQEKAEHEKKLKHLYTKWEEIMA</sequence>
<keyword evidence="1" id="KW-0677">Repeat</keyword>
<dbReference type="FunFam" id="3.40.50.300:FF:000011">
    <property type="entry name" value="Putative ABC transporter ATP-binding component"/>
    <property type="match status" value="1"/>
</dbReference>
<dbReference type="CDD" id="cd03221">
    <property type="entry name" value="ABCF_EF-3"/>
    <property type="match status" value="2"/>
</dbReference>
<dbReference type="InterPro" id="IPR003593">
    <property type="entry name" value="AAA+_ATPase"/>
</dbReference>